<accession>A0A2K9P1R4</accession>
<evidence type="ECO:0000313" key="2">
    <source>
        <dbReference type="Proteomes" id="UP000235589"/>
    </source>
</evidence>
<protein>
    <submittedName>
        <fullName evidence="1">Uncharacterized protein</fullName>
    </submittedName>
</protein>
<dbReference type="Proteomes" id="UP000235589">
    <property type="component" value="Chromosome"/>
</dbReference>
<dbReference type="AlphaFoldDB" id="A0A2K9P1R4"/>
<dbReference type="OrthoDB" id="9812271at2"/>
<dbReference type="EMBL" id="CP020991">
    <property type="protein sequence ID" value="AUO19190.1"/>
    <property type="molecule type" value="Genomic_DNA"/>
</dbReference>
<proteinExistence type="predicted"/>
<dbReference type="KEGG" id="mpec:B9O19_01021"/>
<organism evidence="1 2">
    <name type="scientific">Monoglobus pectinilyticus</name>
    <dbReference type="NCBI Taxonomy" id="1981510"/>
    <lineage>
        <taxon>Bacteria</taxon>
        <taxon>Bacillati</taxon>
        <taxon>Bacillota</taxon>
        <taxon>Clostridia</taxon>
        <taxon>Monoglobales</taxon>
        <taxon>Monoglobaceae</taxon>
        <taxon>Monoglobus</taxon>
    </lineage>
</organism>
<name>A0A2K9P1R4_9FIRM</name>
<keyword evidence="2" id="KW-1185">Reference proteome</keyword>
<sequence>MDSGAAGRCAEKLVRDEILYKKPLGGGKTQYSALVNAGDMAAIEKFKEEVKKKTTSTLVNEGQVSEAVTLGGALKLRYEMRYVSSSDFDSTIKLLRNQESNYINKIVAVVSFAKDDSESVVLGKKIKNALKDGSYKMIFVDASTTPLGKDGYEQYCENMAQAMYHQGKDNNLARQYETNAKEALKKWKNRISGGEFIVYTSEKQDGERATTIEMLYSTLSDINKTKYKNCLEGTYNVTDNMYMPSSLKQGVACGVKQEVQGTFKSANPATKLENALGEAWKYEGKYWVDKPHLLISKIKISVEKIIKDAFDNGGRISIARIYDELKAEPFGFMPCNLSAFVLGFVLKEYVDGTFSWSDGLTNDVLSINKLQEMVDEIIKLQITPNPRYKDKYIVAMTEDEKAFNEATSIAFEISKSLCTSIEQTRERIRSKMKEYTFPIWTIKSIISDVETQTNKDILIKILDYYCGIANSNNMGAGSTSDNDIAYAIGKLCIENKEAANDLKILLNKEKCTEGMKAYLKEFDNGELITLAEKAGDSGQYINILRKKFDADAANWVWNVETAQQKIREVILEYKIIVESNKVISKSTTFENTVREWCDKCQYIRISYPAAKNYLDGFSAFLEVLYNVKKSGVILDSQKQKFYDLLIANADNFRTLYGNQIDLFKKVCEFYLEGFTDEEIKEIYNTIPTGSFTKDKTEYTNIINNKVEEYKRNSKSAKLKKIWKEKTNTDTPREWSKKYKMPILCMVEDKEIQIAKAAFGAVNKAHPDEASIDKAIAYFSTATFFTKLDDENARNKAFVDSIIKNYDVMLTNLDEVKQYLDSRITADAYDWFGLPEVEKKLRQMAEAKYNQGGCDKALEKIDNMILEDVKRYLKDLIKDDMIVGMAIIKDN</sequence>
<evidence type="ECO:0000313" key="1">
    <source>
        <dbReference type="EMBL" id="AUO19190.1"/>
    </source>
</evidence>
<reference evidence="1 2" key="1">
    <citation type="submission" date="2017-04" db="EMBL/GenBank/DDBJ databases">
        <title>Monoglobus pectinilyticus 14 draft genome.</title>
        <authorList>
            <person name="Kim C."/>
            <person name="Rosendale D.I."/>
            <person name="Kelly W.J."/>
            <person name="Tannock G.W."/>
            <person name="Patchett M.L."/>
            <person name="Jordens J.Z."/>
        </authorList>
    </citation>
    <scope>NUCLEOTIDE SEQUENCE [LARGE SCALE GENOMIC DNA]</scope>
    <source>
        <strain evidence="1 2">14</strain>
    </source>
</reference>
<dbReference type="GeneID" id="98062434"/>
<dbReference type="RefSeq" id="WP_102365412.1">
    <property type="nucleotide sequence ID" value="NZ_CP020991.1"/>
</dbReference>
<gene>
    <name evidence="1" type="ORF">B9O19_01021</name>
</gene>